<dbReference type="STRING" id="1477437.SAMN05444682_106255"/>
<dbReference type="Proteomes" id="UP000198670">
    <property type="component" value="Unassembled WGS sequence"/>
</dbReference>
<name>A0A1I3M5X3_9SPHI</name>
<gene>
    <name evidence="1" type="ORF">SAMN05444682_106255</name>
</gene>
<sequence>MRIISVLHTGPEAKKGKRGLAQFSTLAPGISVGVLIDPVFRKVHLRVRNTGESGFKGTEQAISACLDVQVVAMDVERLTVDAYGLERLDFGHRDRDATEKKASVPITEMDHRLILVNVSISFLRVDSSGGGSHISHHQRYHAAYIAAASFVKDGKVMEFKSDATPSKSVAQPLVFGAPLTKWDES</sequence>
<protein>
    <submittedName>
        <fullName evidence="1">Uncharacterized protein</fullName>
    </submittedName>
</protein>
<evidence type="ECO:0000313" key="1">
    <source>
        <dbReference type="EMBL" id="SFI92327.1"/>
    </source>
</evidence>
<evidence type="ECO:0000313" key="2">
    <source>
        <dbReference type="Proteomes" id="UP000198670"/>
    </source>
</evidence>
<dbReference type="RefSeq" id="WP_090627759.1">
    <property type="nucleotide sequence ID" value="NZ_FOQO01000006.1"/>
</dbReference>
<dbReference type="AlphaFoldDB" id="A0A1I3M5X3"/>
<proteinExistence type="predicted"/>
<accession>A0A1I3M5X3</accession>
<keyword evidence="2" id="KW-1185">Reference proteome</keyword>
<organism evidence="1 2">
    <name type="scientific">Parapedobacter indicus</name>
    <dbReference type="NCBI Taxonomy" id="1477437"/>
    <lineage>
        <taxon>Bacteria</taxon>
        <taxon>Pseudomonadati</taxon>
        <taxon>Bacteroidota</taxon>
        <taxon>Sphingobacteriia</taxon>
        <taxon>Sphingobacteriales</taxon>
        <taxon>Sphingobacteriaceae</taxon>
        <taxon>Parapedobacter</taxon>
    </lineage>
</organism>
<reference evidence="1 2" key="1">
    <citation type="submission" date="2016-10" db="EMBL/GenBank/DDBJ databases">
        <authorList>
            <person name="de Groot N.N."/>
        </authorList>
    </citation>
    <scope>NUCLEOTIDE SEQUENCE [LARGE SCALE GENOMIC DNA]</scope>
    <source>
        <strain evidence="1 2">RK1</strain>
    </source>
</reference>
<dbReference type="EMBL" id="FOQO01000006">
    <property type="protein sequence ID" value="SFI92327.1"/>
    <property type="molecule type" value="Genomic_DNA"/>
</dbReference>